<protein>
    <submittedName>
        <fullName evidence="13">Sadenosylmethionine mitochondrial carrier protein pu</fullName>
    </submittedName>
</protein>
<evidence type="ECO:0000256" key="12">
    <source>
        <dbReference type="SAM" id="Phobius"/>
    </source>
</evidence>
<dbReference type="SUPFAM" id="SSF103506">
    <property type="entry name" value="Mitochondrial carrier"/>
    <property type="match status" value="1"/>
</dbReference>
<reference evidence="13" key="2">
    <citation type="submission" date="2011-02" db="EMBL/GenBank/DDBJ databases">
        <authorList>
            <person name="MacLean D."/>
        </authorList>
    </citation>
    <scope>NUCLEOTIDE SEQUENCE</scope>
</reference>
<sequence length="271" mass="29521">MSDNRTSFFVSLSSGAIAGTSVDITLFPLDTVKTRLQASQGFWKAGGFRGIYSGISAAAAGSAPSGALFFSTYETMKRLLSSSTLSENQSHKTHMAAAAIGEMAACLVRVPTEIVKQRLQTGSYTSFQSALMEIRVREGLRGFYCGYWGTVAREIPFSFIQFPLWEELKNRWSSHQEKRVSSIQGAVCGSIAGGVAASVTTPLDVVKTRMMLRNDPRGIPYSGAIDTAKRVYRNEGLGRFFAGVGPRTLWISIGGFVFFGMYEMAREALSH</sequence>
<keyword evidence="5" id="KW-0677">Repeat</keyword>
<feature type="repeat" description="Solcar" evidence="10">
    <location>
        <begin position="6"/>
        <end position="79"/>
    </location>
</feature>
<evidence type="ECO:0000256" key="6">
    <source>
        <dbReference type="ARBA" id="ARBA00022792"/>
    </source>
</evidence>
<dbReference type="InterPro" id="IPR018108">
    <property type="entry name" value="MCP_transmembrane"/>
</dbReference>
<evidence type="ECO:0000256" key="10">
    <source>
        <dbReference type="PROSITE-ProRule" id="PRU00282"/>
    </source>
</evidence>
<feature type="transmembrane region" description="Helical" evidence="12">
    <location>
        <begin position="6"/>
        <end position="29"/>
    </location>
</feature>
<proteinExistence type="inferred from homology"/>
<dbReference type="Gene3D" id="1.50.40.10">
    <property type="entry name" value="Mitochondrial carrier domain"/>
    <property type="match status" value="1"/>
</dbReference>
<gene>
    <name evidence="13" type="primary">AlNc14C13G1535</name>
    <name evidence="14" type="synonym">AlNc14C20G2102</name>
    <name evidence="13" type="ORF">ALNC14_017530</name>
    <name evidence="14" type="ORF">ALNC14_024700</name>
</gene>
<evidence type="ECO:0000256" key="5">
    <source>
        <dbReference type="ARBA" id="ARBA00022737"/>
    </source>
</evidence>
<dbReference type="GO" id="GO:0005743">
    <property type="term" value="C:mitochondrial inner membrane"/>
    <property type="evidence" value="ECO:0007669"/>
    <property type="project" value="UniProtKB-SubCell"/>
</dbReference>
<feature type="transmembrane region" description="Helical" evidence="12">
    <location>
        <begin position="240"/>
        <end position="262"/>
    </location>
</feature>
<evidence type="ECO:0000256" key="7">
    <source>
        <dbReference type="ARBA" id="ARBA00022989"/>
    </source>
</evidence>
<dbReference type="EMBL" id="FR824065">
    <property type="protein sequence ID" value="CCA16327.1"/>
    <property type="molecule type" value="Genomic_DNA"/>
</dbReference>
<dbReference type="PANTHER" id="PTHR45667">
    <property type="entry name" value="S-ADENOSYLMETHIONINE MITOCHONDRIAL CARRIER PROTEIN"/>
    <property type="match status" value="1"/>
</dbReference>
<dbReference type="AlphaFoldDB" id="F0W3G7"/>
<comment type="subcellular location">
    <subcellularLocation>
        <location evidence="1">Mitochondrion inner membrane</location>
        <topology evidence="1">Multi-pass membrane protein</topology>
    </subcellularLocation>
</comment>
<name>F0W3G7_9STRA</name>
<keyword evidence="4 10" id="KW-0812">Transmembrane</keyword>
<evidence type="ECO:0000256" key="9">
    <source>
        <dbReference type="ARBA" id="ARBA00023136"/>
    </source>
</evidence>
<keyword evidence="8" id="KW-0496">Mitochondrion</keyword>
<dbReference type="EMBL" id="FR824058">
    <property type="protein sequence ID" value="CCA15610.1"/>
    <property type="molecule type" value="Genomic_DNA"/>
</dbReference>
<dbReference type="InterPro" id="IPR023395">
    <property type="entry name" value="MCP_dom_sf"/>
</dbReference>
<organism evidence="13">
    <name type="scientific">Albugo laibachii Nc14</name>
    <dbReference type="NCBI Taxonomy" id="890382"/>
    <lineage>
        <taxon>Eukaryota</taxon>
        <taxon>Sar</taxon>
        <taxon>Stramenopiles</taxon>
        <taxon>Oomycota</taxon>
        <taxon>Peronosporomycetes</taxon>
        <taxon>Albuginales</taxon>
        <taxon>Albuginaceae</taxon>
        <taxon>Albugo</taxon>
    </lineage>
</organism>
<evidence type="ECO:0000256" key="3">
    <source>
        <dbReference type="ARBA" id="ARBA00022448"/>
    </source>
</evidence>
<keyword evidence="6" id="KW-0999">Mitochondrion inner membrane</keyword>
<evidence type="ECO:0000256" key="2">
    <source>
        <dbReference type="ARBA" id="ARBA00006375"/>
    </source>
</evidence>
<keyword evidence="7 12" id="KW-1133">Transmembrane helix</keyword>
<accession>F0W3G7</accession>
<evidence type="ECO:0000256" key="8">
    <source>
        <dbReference type="ARBA" id="ARBA00023128"/>
    </source>
</evidence>
<dbReference type="Pfam" id="PF00153">
    <property type="entry name" value="Mito_carr"/>
    <property type="match status" value="3"/>
</dbReference>
<dbReference type="FunFam" id="1.50.40.10:FF:000018">
    <property type="entry name" value="S-adenosylmethionine mitochondrial carrier protein-like"/>
    <property type="match status" value="1"/>
</dbReference>
<keyword evidence="3 11" id="KW-0813">Transport</keyword>
<dbReference type="HOGENOM" id="CLU_015166_3_0_1"/>
<evidence type="ECO:0000313" key="14">
    <source>
        <dbReference type="EMBL" id="CCA16327.1"/>
    </source>
</evidence>
<evidence type="ECO:0000313" key="13">
    <source>
        <dbReference type="EMBL" id="CCA15610.1"/>
    </source>
</evidence>
<reference evidence="13" key="1">
    <citation type="journal article" date="2011" name="PLoS Biol.">
        <title>Gene gain and loss during evolution of obligate parasitism in the white rust pathogen of Arabidopsis thaliana.</title>
        <authorList>
            <person name="Kemen E."/>
            <person name="Gardiner A."/>
            <person name="Schultz-Larsen T."/>
            <person name="Kemen A.C."/>
            <person name="Balmuth A.L."/>
            <person name="Robert-Seilaniantz A."/>
            <person name="Bailey K."/>
            <person name="Holub E."/>
            <person name="Studholme D.J."/>
            <person name="Maclean D."/>
            <person name="Jones J.D."/>
        </authorList>
    </citation>
    <scope>NUCLEOTIDE SEQUENCE</scope>
</reference>
<comment type="similarity">
    <text evidence="2 11">Belongs to the mitochondrial carrier (TC 2.A.29) family.</text>
</comment>
<keyword evidence="9 10" id="KW-0472">Membrane</keyword>
<evidence type="ECO:0000256" key="4">
    <source>
        <dbReference type="ARBA" id="ARBA00022692"/>
    </source>
</evidence>
<dbReference type="PROSITE" id="PS50920">
    <property type="entry name" value="SOLCAR"/>
    <property type="match status" value="3"/>
</dbReference>
<evidence type="ECO:0000256" key="1">
    <source>
        <dbReference type="ARBA" id="ARBA00004448"/>
    </source>
</evidence>
<feature type="repeat" description="Solcar" evidence="10">
    <location>
        <begin position="180"/>
        <end position="268"/>
    </location>
</feature>
<evidence type="ECO:0000256" key="11">
    <source>
        <dbReference type="RuleBase" id="RU000488"/>
    </source>
</evidence>
<feature type="transmembrane region" description="Helical" evidence="12">
    <location>
        <begin position="50"/>
        <end position="73"/>
    </location>
</feature>
<feature type="repeat" description="Solcar" evidence="10">
    <location>
        <begin position="89"/>
        <end position="171"/>
    </location>
</feature>